<dbReference type="SUPFAM" id="SSF49303">
    <property type="entry name" value="beta-Galactosidase/glucuronidase domain"/>
    <property type="match status" value="1"/>
</dbReference>
<protein>
    <submittedName>
        <fullName evidence="8">DUF4982 domain-containing protein</fullName>
    </submittedName>
</protein>
<dbReference type="AlphaFoldDB" id="A0A9D2NHA6"/>
<keyword evidence="3" id="KW-0326">Glycosidase</keyword>
<dbReference type="InterPro" id="IPR032311">
    <property type="entry name" value="DUF4982"/>
</dbReference>
<dbReference type="InterPro" id="IPR006101">
    <property type="entry name" value="Glyco_hydro_2"/>
</dbReference>
<dbReference type="InterPro" id="IPR036156">
    <property type="entry name" value="Beta-gal/glucu_dom_sf"/>
</dbReference>
<dbReference type="InterPro" id="IPR013783">
    <property type="entry name" value="Ig-like_fold"/>
</dbReference>
<evidence type="ECO:0000313" key="8">
    <source>
        <dbReference type="EMBL" id="HJC23719.1"/>
    </source>
</evidence>
<dbReference type="Pfam" id="PF16355">
    <property type="entry name" value="DUF4982"/>
    <property type="match status" value="1"/>
</dbReference>
<feature type="domain" description="Glycoside hydrolase family 2 catalytic" evidence="5">
    <location>
        <begin position="278"/>
        <end position="459"/>
    </location>
</feature>
<proteinExistence type="inferred from homology"/>
<dbReference type="InterPro" id="IPR006103">
    <property type="entry name" value="Glyco_hydro_2_cat"/>
</dbReference>
<evidence type="ECO:0000256" key="2">
    <source>
        <dbReference type="ARBA" id="ARBA00022801"/>
    </source>
</evidence>
<dbReference type="GO" id="GO:0004553">
    <property type="term" value="F:hydrolase activity, hydrolyzing O-glycosyl compounds"/>
    <property type="evidence" value="ECO:0007669"/>
    <property type="project" value="InterPro"/>
</dbReference>
<reference evidence="8" key="2">
    <citation type="submission" date="2021-04" db="EMBL/GenBank/DDBJ databases">
        <authorList>
            <person name="Gilroy R."/>
        </authorList>
    </citation>
    <scope>NUCLEOTIDE SEQUENCE</scope>
    <source>
        <strain evidence="8">USAMLcec2-132</strain>
    </source>
</reference>
<dbReference type="SUPFAM" id="SSF51445">
    <property type="entry name" value="(Trans)glycosidases"/>
    <property type="match status" value="1"/>
</dbReference>
<accession>A0A9D2NHA6</accession>
<gene>
    <name evidence="8" type="ORF">H9761_08455</name>
</gene>
<dbReference type="SUPFAM" id="SSF49785">
    <property type="entry name" value="Galactose-binding domain-like"/>
    <property type="match status" value="1"/>
</dbReference>
<dbReference type="InterPro" id="IPR051913">
    <property type="entry name" value="GH2_Domain-Containing"/>
</dbReference>
<evidence type="ECO:0000259" key="6">
    <source>
        <dbReference type="Pfam" id="PF16355"/>
    </source>
</evidence>
<dbReference type="InterPro" id="IPR008979">
    <property type="entry name" value="Galactose-bd-like_sf"/>
</dbReference>
<evidence type="ECO:0000256" key="1">
    <source>
        <dbReference type="ARBA" id="ARBA00007401"/>
    </source>
</evidence>
<dbReference type="InterPro" id="IPR040605">
    <property type="entry name" value="Glyco_hydro2_dom5"/>
</dbReference>
<keyword evidence="2" id="KW-0378">Hydrolase</keyword>
<dbReference type="EMBL" id="DWWS01000029">
    <property type="protein sequence ID" value="HJC23719.1"/>
    <property type="molecule type" value="Genomic_DNA"/>
</dbReference>
<comment type="similarity">
    <text evidence="1">Belongs to the glycosyl hydrolase 2 family.</text>
</comment>
<dbReference type="Gene3D" id="2.60.40.10">
    <property type="entry name" value="Immunoglobulins"/>
    <property type="match status" value="3"/>
</dbReference>
<dbReference type="PANTHER" id="PTHR42732:SF1">
    <property type="entry name" value="BETA-MANNOSIDASE"/>
    <property type="match status" value="1"/>
</dbReference>
<dbReference type="InterPro" id="IPR017853">
    <property type="entry name" value="GH"/>
</dbReference>
<evidence type="ECO:0000259" key="4">
    <source>
        <dbReference type="Pfam" id="PF00703"/>
    </source>
</evidence>
<evidence type="ECO:0000259" key="7">
    <source>
        <dbReference type="Pfam" id="PF18565"/>
    </source>
</evidence>
<organism evidence="8 9">
    <name type="scientific">Candidatus Eisenbergiella merdavium</name>
    <dbReference type="NCBI Taxonomy" id="2838551"/>
    <lineage>
        <taxon>Bacteria</taxon>
        <taxon>Bacillati</taxon>
        <taxon>Bacillota</taxon>
        <taxon>Clostridia</taxon>
        <taxon>Lachnospirales</taxon>
        <taxon>Lachnospiraceae</taxon>
        <taxon>Eisenbergiella</taxon>
    </lineage>
</organism>
<dbReference type="InterPro" id="IPR006102">
    <property type="entry name" value="Ig-like_GH2"/>
</dbReference>
<dbReference type="Pfam" id="PF18565">
    <property type="entry name" value="Glyco_hydro2_C5"/>
    <property type="match status" value="1"/>
</dbReference>
<dbReference type="Gene3D" id="3.20.20.80">
    <property type="entry name" value="Glycosidases"/>
    <property type="match status" value="1"/>
</dbReference>
<dbReference type="PRINTS" id="PR00132">
    <property type="entry name" value="GLHYDRLASE2"/>
</dbReference>
<comment type="caution">
    <text evidence="8">The sequence shown here is derived from an EMBL/GenBank/DDBJ whole genome shotgun (WGS) entry which is preliminary data.</text>
</comment>
<dbReference type="Pfam" id="PF02836">
    <property type="entry name" value="Glyco_hydro_2_C"/>
    <property type="match status" value="1"/>
</dbReference>
<dbReference type="Proteomes" id="UP000823891">
    <property type="component" value="Unassembled WGS sequence"/>
</dbReference>
<feature type="domain" description="Glycoside hydrolase family 2 immunoglobulin-like beta-sandwich" evidence="4">
    <location>
        <begin position="177"/>
        <end position="271"/>
    </location>
</feature>
<evidence type="ECO:0000259" key="5">
    <source>
        <dbReference type="Pfam" id="PF02836"/>
    </source>
</evidence>
<dbReference type="GO" id="GO:0005975">
    <property type="term" value="P:carbohydrate metabolic process"/>
    <property type="evidence" value="ECO:0007669"/>
    <property type="project" value="InterPro"/>
</dbReference>
<feature type="domain" description="DUF4982" evidence="6">
    <location>
        <begin position="602"/>
        <end position="676"/>
    </location>
</feature>
<dbReference type="Gene3D" id="2.60.120.260">
    <property type="entry name" value="Galactose-binding domain-like"/>
    <property type="match status" value="1"/>
</dbReference>
<evidence type="ECO:0000313" key="9">
    <source>
        <dbReference type="Proteomes" id="UP000823891"/>
    </source>
</evidence>
<dbReference type="PANTHER" id="PTHR42732">
    <property type="entry name" value="BETA-GALACTOSIDASE"/>
    <property type="match status" value="1"/>
</dbReference>
<dbReference type="Pfam" id="PF00703">
    <property type="entry name" value="Glyco_hydro_2"/>
    <property type="match status" value="1"/>
</dbReference>
<sequence>MREEKLFHDSWLFCLGDEEKMAGEEYDDSGWEKVMLPHDWSIRIPLSEKMPSGAGGGYAACGIGWYRKHFDLDPIDRQAVYSFYFEGVYMDCTIYLNGERTGAHGYGYGSFYVDVTGKLREKDNIVAVRVNNSAQPNSRWYTGSGIYRNVYLVKKGPVHFGNFGIRCATNGIFPEIKAANLQIRSMVENSTEKQKQAGVLHKLYDRSGELIFSAGTAVSLEAGEQTDTMCRPQVENPHLWTPRDPYLYTLESFCLLDGEIVDQVKTQIGIRTAAFDADEGFMLNGKPVKIKGVCLHHDCGITGAVGTRELWERRLRMLKDMGCNGIRMSHNPPAPVLLDLCDEMGFLVMDEIYDEWMLSKNKNENYYSESMAFGASQFFIRDSRKELTAMIRRDYNHPSIILWSIGNEIPEQSSVDGSRIASFLQEICHEEDTTRMVTCACDNIMAYPDIRTKREFEEVLDVVGYNYVGRWRERAETFYDEDRRLYPKRRFIGTENPGAGGIRGDYQTRGGMTGDYRTVMISHELLWRYEASRNFVAGDFVWTGIDYLGEAEWPRRGADFGAIDTAGFKKDTFYYYRSIWNQDDITLHLLPHWNFQGEEGHYKTVIAYTNCQYVTLYLNDRLIGTKGYYEYPRFGAVRSWTDGREKNPTTNDLHLAWDVLYEPGVLRAEGFVDGRLAAEAVVETTERPVRLIAKAYKDTIRIGEIAQIELYMEDKNGRRVPDAEPVIACEISGEGEYLGMDGGNMLDLNMFREKQRRMFAGALLCEARGMKKGKINLRFIADQEMEAEIEIRVTE</sequence>
<reference evidence="8" key="1">
    <citation type="journal article" date="2021" name="PeerJ">
        <title>Extensive microbial diversity within the chicken gut microbiome revealed by metagenomics and culture.</title>
        <authorList>
            <person name="Gilroy R."/>
            <person name="Ravi A."/>
            <person name="Getino M."/>
            <person name="Pursley I."/>
            <person name="Horton D.L."/>
            <person name="Alikhan N.F."/>
            <person name="Baker D."/>
            <person name="Gharbi K."/>
            <person name="Hall N."/>
            <person name="Watson M."/>
            <person name="Adriaenssens E.M."/>
            <person name="Foster-Nyarko E."/>
            <person name="Jarju S."/>
            <person name="Secka A."/>
            <person name="Antonio M."/>
            <person name="Oren A."/>
            <person name="Chaudhuri R.R."/>
            <person name="La Ragione R."/>
            <person name="Hildebrand F."/>
            <person name="Pallen M.J."/>
        </authorList>
    </citation>
    <scope>NUCLEOTIDE SEQUENCE</scope>
    <source>
        <strain evidence="8">USAMLcec2-132</strain>
    </source>
</reference>
<evidence type="ECO:0000256" key="3">
    <source>
        <dbReference type="ARBA" id="ARBA00023295"/>
    </source>
</evidence>
<name>A0A9D2NHA6_9FIRM</name>
<feature type="domain" description="Glycoside hydrolase family 2" evidence="7">
    <location>
        <begin position="704"/>
        <end position="789"/>
    </location>
</feature>